<dbReference type="CDD" id="cd17330">
    <property type="entry name" value="MFS_SLC46_TetA_like"/>
    <property type="match status" value="1"/>
</dbReference>
<feature type="transmembrane region" description="Helical" evidence="6">
    <location>
        <begin position="191"/>
        <end position="212"/>
    </location>
</feature>
<organism evidence="8 9">
    <name type="scientific">Parasynechococcus marenigrum (strain WH8102)</name>
    <dbReference type="NCBI Taxonomy" id="84588"/>
    <lineage>
        <taxon>Bacteria</taxon>
        <taxon>Bacillati</taxon>
        <taxon>Cyanobacteriota</taxon>
        <taxon>Cyanophyceae</taxon>
        <taxon>Synechococcales</taxon>
        <taxon>Prochlorococcaceae</taxon>
        <taxon>Parasynechococcus</taxon>
        <taxon>Parasynechococcus marenigrum</taxon>
    </lineage>
</organism>
<evidence type="ECO:0000259" key="7">
    <source>
        <dbReference type="PROSITE" id="PS50850"/>
    </source>
</evidence>
<evidence type="ECO:0000256" key="2">
    <source>
        <dbReference type="ARBA" id="ARBA00022448"/>
    </source>
</evidence>
<dbReference type="InterPro" id="IPR011701">
    <property type="entry name" value="MFS"/>
</dbReference>
<proteinExistence type="predicted"/>
<keyword evidence="9" id="KW-1185">Reference proteome</keyword>
<keyword evidence="2" id="KW-0813">Transport</keyword>
<evidence type="ECO:0000313" key="8">
    <source>
        <dbReference type="EMBL" id="CAE09009.1"/>
    </source>
</evidence>
<dbReference type="STRING" id="84588.SYNW2494"/>
<keyword evidence="3 6" id="KW-0812">Transmembrane</keyword>
<evidence type="ECO:0000256" key="1">
    <source>
        <dbReference type="ARBA" id="ARBA00004651"/>
    </source>
</evidence>
<feature type="transmembrane region" description="Helical" evidence="6">
    <location>
        <begin position="248"/>
        <end position="270"/>
    </location>
</feature>
<feature type="transmembrane region" description="Helical" evidence="6">
    <location>
        <begin position="405"/>
        <end position="422"/>
    </location>
</feature>
<dbReference type="HOGENOM" id="CLU_001265_10_11_3"/>
<name>Q7U3D8_PARMW</name>
<feature type="transmembrane region" description="Helical" evidence="6">
    <location>
        <begin position="90"/>
        <end position="110"/>
    </location>
</feature>
<dbReference type="AlphaFoldDB" id="Q7U3D8"/>
<dbReference type="InterPro" id="IPR036259">
    <property type="entry name" value="MFS_trans_sf"/>
</dbReference>
<evidence type="ECO:0000256" key="6">
    <source>
        <dbReference type="SAM" id="Phobius"/>
    </source>
</evidence>
<evidence type="ECO:0000256" key="3">
    <source>
        <dbReference type="ARBA" id="ARBA00022692"/>
    </source>
</evidence>
<dbReference type="GO" id="GO:0005886">
    <property type="term" value="C:plasma membrane"/>
    <property type="evidence" value="ECO:0007669"/>
    <property type="project" value="UniProtKB-SubCell"/>
</dbReference>
<evidence type="ECO:0000313" key="9">
    <source>
        <dbReference type="Proteomes" id="UP000001422"/>
    </source>
</evidence>
<protein>
    <submittedName>
        <fullName evidence="8">Multidrug efflux transporter, MFS family</fullName>
    </submittedName>
</protein>
<evidence type="ECO:0000256" key="5">
    <source>
        <dbReference type="ARBA" id="ARBA00023136"/>
    </source>
</evidence>
<dbReference type="Gene3D" id="1.20.1250.20">
    <property type="entry name" value="MFS general substrate transporter like domains"/>
    <property type="match status" value="1"/>
</dbReference>
<dbReference type="PROSITE" id="PS50850">
    <property type="entry name" value="MFS"/>
    <property type="match status" value="1"/>
</dbReference>
<feature type="transmembrane region" description="Helical" evidence="6">
    <location>
        <begin position="312"/>
        <end position="331"/>
    </location>
</feature>
<dbReference type="PANTHER" id="PTHR23504">
    <property type="entry name" value="MAJOR FACILITATOR SUPERFAMILY DOMAIN-CONTAINING PROTEIN 10"/>
    <property type="match status" value="1"/>
</dbReference>
<accession>Q7U3D8</accession>
<dbReference type="EMBL" id="BX569695">
    <property type="protein sequence ID" value="CAE09009.1"/>
    <property type="molecule type" value="Genomic_DNA"/>
</dbReference>
<dbReference type="Pfam" id="PF07690">
    <property type="entry name" value="MFS_1"/>
    <property type="match status" value="1"/>
</dbReference>
<comment type="subcellular location">
    <subcellularLocation>
        <location evidence="1">Cell membrane</location>
        <topology evidence="1">Multi-pass membrane protein</topology>
    </subcellularLocation>
</comment>
<keyword evidence="4 6" id="KW-1133">Transmembrane helix</keyword>
<keyword evidence="5 6" id="KW-0472">Membrane</keyword>
<sequence>MPSACGNVSLLQPPVALQRPRIPTLLSAFLTLLNDRLSESIFLPLLPFLLADFSSSGSTVGLLSGTYALSQFAVAPLIGALSDRFGRKPVISICVGGSVVGMGLFAITLTVPWQQIWPGAAAAGVPLALLFTARIIDGISGGTAATATAVLADVTTPENRAKAFGLIGVAFGLGFALGPGLGGVLGEMNRILPAWGATGFAVVNLVMVSLLLPETHPLEARKPLPRKRALNPVSLLQRVFARPDVRRLALAFFGFFMAFNGFTTVLVLYLRNAFNWTEGMAGAAFALVGVIAMVVQGGLIGPLVKRFGELRLTLAGLGLLSVGCLMVPLATEETSMPVIYSAVALLALGTGLVTPCLRALVSKRLTRDGQGAALGGLQGLQSLGTFLGASAAGFSYDHLGQTSPFWIGALVLFGVAGLVAGAPRSARVETRI</sequence>
<dbReference type="RefSeq" id="WP_011129347.1">
    <property type="nucleotide sequence ID" value="NC_005070.1"/>
</dbReference>
<evidence type="ECO:0000256" key="4">
    <source>
        <dbReference type="ARBA" id="ARBA00022989"/>
    </source>
</evidence>
<dbReference type="eggNOG" id="COG2814">
    <property type="taxonomic scope" value="Bacteria"/>
</dbReference>
<dbReference type="PANTHER" id="PTHR23504:SF15">
    <property type="entry name" value="MAJOR FACILITATOR SUPERFAMILY (MFS) PROFILE DOMAIN-CONTAINING PROTEIN"/>
    <property type="match status" value="1"/>
</dbReference>
<reference evidence="8 9" key="1">
    <citation type="journal article" date="2003" name="Nature">
        <title>The genome of a motile marine Synechococcus.</title>
        <authorList>
            <person name="Palenik B."/>
            <person name="Brahamsha B."/>
            <person name="Larimer F."/>
            <person name="Land M."/>
            <person name="Hauser L."/>
            <person name="Chain P."/>
            <person name="Lamerdin J."/>
            <person name="Regala W."/>
            <person name="Allen E.A."/>
            <person name="McCarren J."/>
            <person name="Paulsen I."/>
            <person name="Dufresne A."/>
            <person name="Partensky F."/>
            <person name="Webb E."/>
            <person name="Waterbury J."/>
        </authorList>
    </citation>
    <scope>NUCLEOTIDE SEQUENCE [LARGE SCALE GENOMIC DNA]</scope>
    <source>
        <strain evidence="8 9">WH8102</strain>
    </source>
</reference>
<dbReference type="Proteomes" id="UP000001422">
    <property type="component" value="Chromosome"/>
</dbReference>
<feature type="transmembrane region" description="Helical" evidence="6">
    <location>
        <begin position="337"/>
        <end position="360"/>
    </location>
</feature>
<dbReference type="SUPFAM" id="SSF103473">
    <property type="entry name" value="MFS general substrate transporter"/>
    <property type="match status" value="1"/>
</dbReference>
<feature type="transmembrane region" description="Helical" evidence="6">
    <location>
        <begin position="282"/>
        <end position="300"/>
    </location>
</feature>
<dbReference type="InterPro" id="IPR020846">
    <property type="entry name" value="MFS_dom"/>
</dbReference>
<feature type="domain" description="Major facilitator superfamily (MFS) profile" evidence="7">
    <location>
        <begin position="24"/>
        <end position="426"/>
    </location>
</feature>
<gene>
    <name evidence="8" type="ordered locus">SYNW2494</name>
</gene>
<feature type="transmembrane region" description="Helical" evidence="6">
    <location>
        <begin position="372"/>
        <end position="393"/>
    </location>
</feature>
<feature type="transmembrane region" description="Helical" evidence="6">
    <location>
        <begin position="163"/>
        <end position="185"/>
    </location>
</feature>
<dbReference type="KEGG" id="syw:SYNW2494"/>
<dbReference type="GO" id="GO:0022857">
    <property type="term" value="F:transmembrane transporter activity"/>
    <property type="evidence" value="ECO:0007669"/>
    <property type="project" value="InterPro"/>
</dbReference>